<dbReference type="Proteomes" id="UP000789524">
    <property type="component" value="Unassembled WGS sequence"/>
</dbReference>
<comment type="caution">
    <text evidence="2">The sequence shown here is derived from an EMBL/GenBank/DDBJ whole genome shotgun (WGS) entry which is preliminary data.</text>
</comment>
<keyword evidence="3" id="KW-1185">Reference proteome</keyword>
<evidence type="ECO:0000313" key="3">
    <source>
        <dbReference type="Proteomes" id="UP000789524"/>
    </source>
</evidence>
<evidence type="ECO:0000313" key="2">
    <source>
        <dbReference type="EMBL" id="CAG9563096.1"/>
    </source>
</evidence>
<reference evidence="2" key="1">
    <citation type="submission" date="2021-09" db="EMBL/GenBank/DDBJ databases">
        <authorList>
            <person name="Martin H S."/>
        </authorList>
    </citation>
    <scope>NUCLEOTIDE SEQUENCE</scope>
</reference>
<dbReference type="AlphaFoldDB" id="A0A8J2QHX8"/>
<proteinExistence type="predicted"/>
<dbReference type="OrthoDB" id="6727025at2759"/>
<name>A0A8J2QHX8_9NEOP</name>
<protein>
    <submittedName>
        <fullName evidence="2">(African queen) hypothetical protein</fullName>
    </submittedName>
</protein>
<dbReference type="EMBL" id="CAKASE010000049">
    <property type="protein sequence ID" value="CAG9563096.1"/>
    <property type="molecule type" value="Genomic_DNA"/>
</dbReference>
<sequence>MPASSINLYHMQDAKNNFNTMQLAPVCADADVLMGQCQNYHVSTNCYYGFHGQKSVENMQENYDCEMTEVDSKATNATTASRQNNSRKRSAEDSEYPQTKRLREDVSSICSLVGTRSSPNHSASAFNINISTIYVQYLICGRLRTFCVQLYAKSI</sequence>
<feature type="compositionally biased region" description="Polar residues" evidence="1">
    <location>
        <begin position="74"/>
        <end position="84"/>
    </location>
</feature>
<evidence type="ECO:0000256" key="1">
    <source>
        <dbReference type="SAM" id="MobiDB-lite"/>
    </source>
</evidence>
<accession>A0A8J2QHX8</accession>
<feature type="region of interest" description="Disordered" evidence="1">
    <location>
        <begin position="74"/>
        <end position="98"/>
    </location>
</feature>
<gene>
    <name evidence="2" type="ORF">DCHRY22_LOCUS4322</name>
</gene>
<organism evidence="2 3">
    <name type="scientific">Danaus chrysippus</name>
    <name type="common">African queen</name>
    <dbReference type="NCBI Taxonomy" id="151541"/>
    <lineage>
        <taxon>Eukaryota</taxon>
        <taxon>Metazoa</taxon>
        <taxon>Ecdysozoa</taxon>
        <taxon>Arthropoda</taxon>
        <taxon>Hexapoda</taxon>
        <taxon>Insecta</taxon>
        <taxon>Pterygota</taxon>
        <taxon>Neoptera</taxon>
        <taxon>Endopterygota</taxon>
        <taxon>Lepidoptera</taxon>
        <taxon>Glossata</taxon>
        <taxon>Ditrysia</taxon>
        <taxon>Papilionoidea</taxon>
        <taxon>Nymphalidae</taxon>
        <taxon>Danainae</taxon>
        <taxon>Danaini</taxon>
        <taxon>Danaina</taxon>
        <taxon>Danaus</taxon>
        <taxon>Anosia</taxon>
    </lineage>
</organism>